<dbReference type="PRINTS" id="PR00394">
    <property type="entry name" value="RHSPROTEIN"/>
</dbReference>
<dbReference type="OrthoDB" id="5570486at2"/>
<dbReference type="NCBIfam" id="TIGR03696">
    <property type="entry name" value="Rhs_assc_core"/>
    <property type="match status" value="1"/>
</dbReference>
<dbReference type="EMBL" id="AP017928">
    <property type="protein sequence ID" value="BBA36805.1"/>
    <property type="molecule type" value="Genomic_DNA"/>
</dbReference>
<dbReference type="Pfam" id="PF03527">
    <property type="entry name" value="RHS"/>
    <property type="match status" value="1"/>
</dbReference>
<dbReference type="RefSeq" id="WP_119631923.1">
    <property type="nucleotide sequence ID" value="NZ_AP017928.1"/>
</dbReference>
<dbReference type="InterPro" id="IPR031325">
    <property type="entry name" value="RHS_repeat"/>
</dbReference>
<feature type="domain" description="RHS protein conserved region" evidence="1">
    <location>
        <begin position="123"/>
        <end position="151"/>
    </location>
</feature>
<sequence>MTAKHTPAGVQRFTWDDQDQLIAVEDGRGITRFAYDPLGRRTAKWHEPKTPGRYIGDPHTPGKTRFVWDGLRLRQALTEDAHGIQIRTWLYDPAGGGYTPIAAIDQSLGPDEGVGPPLIYPVHTDSLGTPRELTDADGRIAWSARYRAWGERLGPVLLEADRPTPFATDCPLRYPGQYADDETGLHYNTFRYYDPEIGRFISQNPIGLEGGLNLYPLQAACRANRSIISSAARRPV</sequence>
<dbReference type="InterPro" id="IPR050708">
    <property type="entry name" value="T6SS_VgrG/RHS"/>
</dbReference>
<name>A0A250KYU5_9GAMM</name>
<dbReference type="PANTHER" id="PTHR32305">
    <property type="match status" value="1"/>
</dbReference>
<dbReference type="KEGG" id="mmai:sS8_4882"/>
<evidence type="ECO:0000313" key="3">
    <source>
        <dbReference type="Proteomes" id="UP000266313"/>
    </source>
</evidence>
<dbReference type="InterPro" id="IPR001826">
    <property type="entry name" value="RHS"/>
</dbReference>
<evidence type="ECO:0000259" key="1">
    <source>
        <dbReference type="Pfam" id="PF03527"/>
    </source>
</evidence>
<protein>
    <submittedName>
        <fullName evidence="2">Core protein</fullName>
    </submittedName>
</protein>
<dbReference type="InterPro" id="IPR006530">
    <property type="entry name" value="YD"/>
</dbReference>
<gene>
    <name evidence="2" type="ORF">sS8_4882</name>
</gene>
<dbReference type="PANTHER" id="PTHR32305:SF15">
    <property type="entry name" value="PROTEIN RHSA-RELATED"/>
    <property type="match status" value="1"/>
</dbReference>
<dbReference type="InterPro" id="IPR022385">
    <property type="entry name" value="Rhs_assc_core"/>
</dbReference>
<dbReference type="Proteomes" id="UP000266313">
    <property type="component" value="Chromosome"/>
</dbReference>
<dbReference type="Gene3D" id="2.180.10.10">
    <property type="entry name" value="RHS repeat-associated core"/>
    <property type="match status" value="1"/>
</dbReference>
<organism evidence="2 3">
    <name type="scientific">Methylocaldum marinum</name>
    <dbReference type="NCBI Taxonomy" id="1432792"/>
    <lineage>
        <taxon>Bacteria</taxon>
        <taxon>Pseudomonadati</taxon>
        <taxon>Pseudomonadota</taxon>
        <taxon>Gammaproteobacteria</taxon>
        <taxon>Methylococcales</taxon>
        <taxon>Methylococcaceae</taxon>
        <taxon>Methylocaldum</taxon>
    </lineage>
</organism>
<evidence type="ECO:0000313" key="2">
    <source>
        <dbReference type="EMBL" id="BBA36805.1"/>
    </source>
</evidence>
<dbReference type="Pfam" id="PF05593">
    <property type="entry name" value="RHS_repeat"/>
    <property type="match status" value="1"/>
</dbReference>
<accession>A0A250KYU5</accession>
<dbReference type="NCBIfam" id="TIGR01643">
    <property type="entry name" value="YD_repeat_2x"/>
    <property type="match status" value="2"/>
</dbReference>
<reference evidence="2 3" key="1">
    <citation type="submission" date="2016-12" db="EMBL/GenBank/DDBJ databases">
        <title>Genome sequencing of Methylocaldum marinum.</title>
        <authorList>
            <person name="Takeuchi M."/>
            <person name="Kamagata Y."/>
            <person name="Hiraoka S."/>
            <person name="Oshima K."/>
            <person name="Hattori M."/>
            <person name="Iwasaki W."/>
        </authorList>
    </citation>
    <scope>NUCLEOTIDE SEQUENCE [LARGE SCALE GENOMIC DNA]</scope>
    <source>
        <strain evidence="2 3">S8</strain>
    </source>
</reference>
<keyword evidence="3" id="KW-1185">Reference proteome</keyword>
<dbReference type="AlphaFoldDB" id="A0A250KYU5"/>
<proteinExistence type="predicted"/>